<sequence length="87" mass="9392">DFDRPHPPVSFSAPEIIQLSSTGEKCSAKAFCAIGEGISQLGKSEKSIGIGIRFAWQPLGTGCVWGNSGMTNRPRDHMSLEDVMVVR</sequence>
<feature type="non-terminal residue" evidence="1">
    <location>
        <position position="1"/>
    </location>
</feature>
<keyword evidence="2" id="KW-1185">Reference proteome</keyword>
<gene>
    <name evidence="1" type="ORF">VCX44_23380</name>
</gene>
<proteinExistence type="predicted"/>
<comment type="caution">
    <text evidence="1">The sequence shown here is derived from an EMBL/GenBank/DDBJ whole genome shotgun (WGS) entry which is preliminary data.</text>
</comment>
<accession>A0ABU5WCT2</accession>
<reference evidence="1 2" key="1">
    <citation type="submission" date="2023-12" db="EMBL/GenBank/DDBJ databases">
        <title>Characterization of antibiotic resistance in Aeromonas spp. in hospital effluent.</title>
        <authorList>
            <person name="Negoseki B.R.S."/>
            <person name="Krul D."/>
            <person name="Siqueira A.C."/>
            <person name="Almeida M."/>
            <person name="Mesa D."/>
            <person name="Conte D."/>
            <person name="Dalla-Costa L.M."/>
        </authorList>
    </citation>
    <scope>NUCLEOTIDE SEQUENCE [LARGE SCALE GENOMIC DNA]</scope>
    <source>
        <strain evidence="1 2">36v</strain>
    </source>
</reference>
<dbReference type="RefSeq" id="WP_323581105.1">
    <property type="nucleotide sequence ID" value="NZ_JAYGOJ010000245.1"/>
</dbReference>
<dbReference type="EMBL" id="JAYGOJ010000245">
    <property type="protein sequence ID" value="MEA9438654.1"/>
    <property type="molecule type" value="Genomic_DNA"/>
</dbReference>
<organism evidence="1 2">
    <name type="scientific">Aeromonas caviae</name>
    <name type="common">Aeromonas punctata</name>
    <dbReference type="NCBI Taxonomy" id="648"/>
    <lineage>
        <taxon>Bacteria</taxon>
        <taxon>Pseudomonadati</taxon>
        <taxon>Pseudomonadota</taxon>
        <taxon>Gammaproteobacteria</taxon>
        <taxon>Aeromonadales</taxon>
        <taxon>Aeromonadaceae</taxon>
        <taxon>Aeromonas</taxon>
    </lineage>
</organism>
<dbReference type="Proteomes" id="UP001304847">
    <property type="component" value="Unassembled WGS sequence"/>
</dbReference>
<name>A0ABU5WCT2_AERCA</name>
<evidence type="ECO:0000313" key="2">
    <source>
        <dbReference type="Proteomes" id="UP001304847"/>
    </source>
</evidence>
<evidence type="ECO:0000313" key="1">
    <source>
        <dbReference type="EMBL" id="MEA9438654.1"/>
    </source>
</evidence>
<protein>
    <submittedName>
        <fullName evidence="1">Uncharacterized protein</fullName>
    </submittedName>
</protein>